<protein>
    <submittedName>
        <fullName evidence="1">Uncharacterized protein</fullName>
    </submittedName>
</protein>
<reference evidence="1 2" key="1">
    <citation type="journal article" date="2013" name="Nat. Commun.">
        <title>The evolution and pathogenic mechanisms of the rice sheath blight pathogen.</title>
        <authorList>
            <person name="Zheng A."/>
            <person name="Lin R."/>
            <person name="Xu L."/>
            <person name="Qin P."/>
            <person name="Tang C."/>
            <person name="Ai P."/>
            <person name="Zhang D."/>
            <person name="Liu Y."/>
            <person name="Sun Z."/>
            <person name="Feng H."/>
            <person name="Wang Y."/>
            <person name="Chen Y."/>
            <person name="Liang X."/>
            <person name="Fu R."/>
            <person name="Li Q."/>
            <person name="Zhang J."/>
            <person name="Yu X."/>
            <person name="Xie Z."/>
            <person name="Ding L."/>
            <person name="Guan P."/>
            <person name="Tang J."/>
            <person name="Liang Y."/>
            <person name="Wang S."/>
            <person name="Deng Q."/>
            <person name="Li S."/>
            <person name="Zhu J."/>
            <person name="Wang L."/>
            <person name="Liu H."/>
            <person name="Li P."/>
        </authorList>
    </citation>
    <scope>NUCLEOTIDE SEQUENCE [LARGE SCALE GENOMIC DNA]</scope>
    <source>
        <strain evidence="2">AG-1 IA</strain>
    </source>
</reference>
<sequence>MFAPRPNNKAIQSVELRVAGHRKGHITTRTAETHAAQSRFLKLSNNHCNHISYQEVPSTLVEYCSGRLLGRGRVSNVDRGYLGPRLYLTPESKNTVFPLSELALRTTQQQV</sequence>
<proteinExistence type="predicted"/>
<evidence type="ECO:0000313" key="1">
    <source>
        <dbReference type="EMBL" id="ELU36681.1"/>
    </source>
</evidence>
<dbReference type="AlphaFoldDB" id="L8WER6"/>
<comment type="caution">
    <text evidence="1">The sequence shown here is derived from an EMBL/GenBank/DDBJ whole genome shotgun (WGS) entry which is preliminary data.</text>
</comment>
<dbReference type="Proteomes" id="UP000011668">
    <property type="component" value="Unassembled WGS sequence"/>
</dbReference>
<organism evidence="1 2">
    <name type="scientific">Thanatephorus cucumeris (strain AG1-IA)</name>
    <name type="common">Rice sheath blight fungus</name>
    <name type="synonym">Rhizoctonia solani</name>
    <dbReference type="NCBI Taxonomy" id="983506"/>
    <lineage>
        <taxon>Eukaryota</taxon>
        <taxon>Fungi</taxon>
        <taxon>Dikarya</taxon>
        <taxon>Basidiomycota</taxon>
        <taxon>Agaricomycotina</taxon>
        <taxon>Agaricomycetes</taxon>
        <taxon>Cantharellales</taxon>
        <taxon>Ceratobasidiaceae</taxon>
        <taxon>Rhizoctonia</taxon>
        <taxon>Rhizoctonia solani AG-1</taxon>
    </lineage>
</organism>
<gene>
    <name evidence="1" type="ORF">AG1IA_09292</name>
</gene>
<name>L8WER6_THACA</name>
<evidence type="ECO:0000313" key="2">
    <source>
        <dbReference type="Proteomes" id="UP000011668"/>
    </source>
</evidence>
<accession>L8WER6</accession>
<keyword evidence="2" id="KW-1185">Reference proteome</keyword>
<dbReference type="EMBL" id="AFRT01003144">
    <property type="protein sequence ID" value="ELU36681.1"/>
    <property type="molecule type" value="Genomic_DNA"/>
</dbReference>
<dbReference type="HOGENOM" id="CLU_2160133_0_0_1"/>